<evidence type="ECO:0000256" key="1">
    <source>
        <dbReference type="ARBA" id="ARBA00004571"/>
    </source>
</evidence>
<dbReference type="GO" id="GO:0046930">
    <property type="term" value="C:pore complex"/>
    <property type="evidence" value="ECO:0007669"/>
    <property type="project" value="UniProtKB-KW"/>
</dbReference>
<keyword evidence="12" id="KW-0564">Palmitate</keyword>
<dbReference type="Gene3D" id="3.10.560.10">
    <property type="entry name" value="Outer membrane lipoprotein wza domain like"/>
    <property type="match status" value="1"/>
</dbReference>
<comment type="subcellular location">
    <subcellularLocation>
        <location evidence="1">Cell outer membrane</location>
        <topology evidence="1">Multi-pass membrane protein</topology>
    </subcellularLocation>
</comment>
<dbReference type="Proteomes" id="UP000248014">
    <property type="component" value="Unassembled WGS sequence"/>
</dbReference>
<dbReference type="Gene3D" id="3.30.1950.10">
    <property type="entry name" value="wza like domain"/>
    <property type="match status" value="1"/>
</dbReference>
<keyword evidence="10" id="KW-0626">Porin</keyword>
<evidence type="ECO:0000259" key="17">
    <source>
        <dbReference type="Pfam" id="PF22461"/>
    </source>
</evidence>
<dbReference type="RefSeq" id="WP_110298346.1">
    <property type="nucleotide sequence ID" value="NZ_QJJM01000005.1"/>
</dbReference>
<feature type="domain" description="SLBB" evidence="17">
    <location>
        <begin position="136"/>
        <end position="214"/>
    </location>
</feature>
<evidence type="ECO:0000256" key="4">
    <source>
        <dbReference type="ARBA" id="ARBA00022452"/>
    </source>
</evidence>
<feature type="domain" description="Polysaccharide export protein N-terminal" evidence="16">
    <location>
        <begin position="54"/>
        <end position="129"/>
    </location>
</feature>
<keyword evidence="4" id="KW-1134">Transmembrane beta strand</keyword>
<keyword evidence="6" id="KW-0812">Transmembrane</keyword>
<keyword evidence="5" id="KW-0762">Sugar transport</keyword>
<evidence type="ECO:0000313" key="19">
    <source>
        <dbReference type="Proteomes" id="UP000248014"/>
    </source>
</evidence>
<evidence type="ECO:0000256" key="9">
    <source>
        <dbReference type="ARBA" id="ARBA00023065"/>
    </source>
</evidence>
<dbReference type="PANTHER" id="PTHR33619">
    <property type="entry name" value="POLYSACCHARIDE EXPORT PROTEIN GFCE-RELATED"/>
    <property type="match status" value="1"/>
</dbReference>
<evidence type="ECO:0000256" key="7">
    <source>
        <dbReference type="ARBA" id="ARBA00022729"/>
    </source>
</evidence>
<reference evidence="18 19" key="1">
    <citation type="submission" date="2018-05" db="EMBL/GenBank/DDBJ databases">
        <title>Genomic Encyclopedia of Type Strains, Phase IV (KMG-IV): sequencing the most valuable type-strain genomes for metagenomic binning, comparative biology and taxonomic classification.</title>
        <authorList>
            <person name="Goeker M."/>
        </authorList>
    </citation>
    <scope>NUCLEOTIDE SEQUENCE [LARGE SCALE GENOMIC DNA]</scope>
    <source>
        <strain evidence="18 19">DSM 3183</strain>
    </source>
</reference>
<protein>
    <submittedName>
        <fullName evidence="18">Polysaccharide export outer membrane protein</fullName>
    </submittedName>
</protein>
<dbReference type="Pfam" id="PF02563">
    <property type="entry name" value="Poly_export"/>
    <property type="match status" value="1"/>
</dbReference>
<feature type="chain" id="PRO_5015976878" evidence="15">
    <location>
        <begin position="21"/>
        <end position="245"/>
    </location>
</feature>
<proteinExistence type="inferred from homology"/>
<dbReference type="PANTHER" id="PTHR33619:SF3">
    <property type="entry name" value="POLYSACCHARIDE EXPORT PROTEIN GFCE-RELATED"/>
    <property type="match status" value="1"/>
</dbReference>
<comment type="caution">
    <text evidence="18">The sequence shown here is derived from an EMBL/GenBank/DDBJ whole genome shotgun (WGS) entry which is preliminary data.</text>
</comment>
<keyword evidence="3" id="KW-0813">Transport</keyword>
<keyword evidence="13" id="KW-0998">Cell outer membrane</keyword>
<evidence type="ECO:0000259" key="16">
    <source>
        <dbReference type="Pfam" id="PF02563"/>
    </source>
</evidence>
<dbReference type="InterPro" id="IPR054765">
    <property type="entry name" value="SLBB_dom"/>
</dbReference>
<dbReference type="GO" id="GO:0009279">
    <property type="term" value="C:cell outer membrane"/>
    <property type="evidence" value="ECO:0007669"/>
    <property type="project" value="UniProtKB-SubCell"/>
</dbReference>
<dbReference type="GO" id="GO:0006811">
    <property type="term" value="P:monoatomic ion transport"/>
    <property type="evidence" value="ECO:0007669"/>
    <property type="project" value="UniProtKB-KW"/>
</dbReference>
<evidence type="ECO:0000313" key="18">
    <source>
        <dbReference type="EMBL" id="PXW76296.1"/>
    </source>
</evidence>
<evidence type="ECO:0000256" key="10">
    <source>
        <dbReference type="ARBA" id="ARBA00023114"/>
    </source>
</evidence>
<evidence type="ECO:0000256" key="2">
    <source>
        <dbReference type="ARBA" id="ARBA00009450"/>
    </source>
</evidence>
<evidence type="ECO:0000256" key="8">
    <source>
        <dbReference type="ARBA" id="ARBA00023047"/>
    </source>
</evidence>
<keyword evidence="9" id="KW-0406">Ion transport</keyword>
<gene>
    <name evidence="18" type="ORF">C7451_10567</name>
</gene>
<name>A0A2V3V3I6_9SPHN</name>
<keyword evidence="19" id="KW-1185">Reference proteome</keyword>
<dbReference type="GO" id="GO:0015288">
    <property type="term" value="F:porin activity"/>
    <property type="evidence" value="ECO:0007669"/>
    <property type="project" value="UniProtKB-KW"/>
</dbReference>
<evidence type="ECO:0000256" key="15">
    <source>
        <dbReference type="SAM" id="SignalP"/>
    </source>
</evidence>
<dbReference type="OrthoDB" id="8410640at2"/>
<evidence type="ECO:0000256" key="12">
    <source>
        <dbReference type="ARBA" id="ARBA00023139"/>
    </source>
</evidence>
<evidence type="ECO:0000256" key="13">
    <source>
        <dbReference type="ARBA" id="ARBA00023237"/>
    </source>
</evidence>
<organism evidence="18 19">
    <name type="scientific">Blastomonas natatoria</name>
    <dbReference type="NCBI Taxonomy" id="34015"/>
    <lineage>
        <taxon>Bacteria</taxon>
        <taxon>Pseudomonadati</taxon>
        <taxon>Pseudomonadota</taxon>
        <taxon>Alphaproteobacteria</taxon>
        <taxon>Sphingomonadales</taxon>
        <taxon>Sphingomonadaceae</taxon>
        <taxon>Blastomonas</taxon>
    </lineage>
</organism>
<dbReference type="Pfam" id="PF22461">
    <property type="entry name" value="SLBB_2"/>
    <property type="match status" value="1"/>
</dbReference>
<dbReference type="InterPro" id="IPR049712">
    <property type="entry name" value="Poly_export"/>
</dbReference>
<dbReference type="GO" id="GO:0015159">
    <property type="term" value="F:polysaccharide transmembrane transporter activity"/>
    <property type="evidence" value="ECO:0007669"/>
    <property type="project" value="InterPro"/>
</dbReference>
<evidence type="ECO:0000256" key="5">
    <source>
        <dbReference type="ARBA" id="ARBA00022597"/>
    </source>
</evidence>
<evidence type="ECO:0000256" key="14">
    <source>
        <dbReference type="ARBA" id="ARBA00023288"/>
    </source>
</evidence>
<dbReference type="InterPro" id="IPR003715">
    <property type="entry name" value="Poly_export_N"/>
</dbReference>
<dbReference type="AlphaFoldDB" id="A0A2V3V3I6"/>
<feature type="signal peptide" evidence="15">
    <location>
        <begin position="1"/>
        <end position="20"/>
    </location>
</feature>
<keyword evidence="11" id="KW-0472">Membrane</keyword>
<keyword evidence="14" id="KW-0449">Lipoprotein</keyword>
<keyword evidence="7 15" id="KW-0732">Signal</keyword>
<evidence type="ECO:0000256" key="3">
    <source>
        <dbReference type="ARBA" id="ARBA00022448"/>
    </source>
</evidence>
<evidence type="ECO:0000256" key="11">
    <source>
        <dbReference type="ARBA" id="ARBA00023136"/>
    </source>
</evidence>
<sequence>MFNRAQMVLVPVMAALLASACSTGGAVQIGGASNLAVVPSDSLPAPTAGDYAAAARPFIIGPYDIVSIDVFGNEDLNLKEIQVDAGGRITFPLIGTVEMAGKTPGEAARTIESMLKGRYLRNPQVTVNLTETSSQVIAISGEIKKPGIYPIVGDMTLLKAIARAEGWTEFSKKREVLVFRKVGGQQYAALYDAKAIERGQYADPELYPNDTVVVGDSQARRNMKDFITVVPPIVGPLIFLLGNNN</sequence>
<evidence type="ECO:0000256" key="6">
    <source>
        <dbReference type="ARBA" id="ARBA00022692"/>
    </source>
</evidence>
<comment type="similarity">
    <text evidence="2">Belongs to the BexD/CtrA/VexA family.</text>
</comment>
<dbReference type="PROSITE" id="PS51257">
    <property type="entry name" value="PROKAR_LIPOPROTEIN"/>
    <property type="match status" value="1"/>
</dbReference>
<dbReference type="EMBL" id="QJJM01000005">
    <property type="protein sequence ID" value="PXW76296.1"/>
    <property type="molecule type" value="Genomic_DNA"/>
</dbReference>
<accession>A0A2V3V3I6</accession>
<keyword evidence="8" id="KW-0625">Polysaccharide transport</keyword>